<sequence length="111" mass="12633">MNIQWKHTLSPPPEQSKAILAATKVMSTSLFNYHWPFLIDLLQQKFTINSALNCRILMIFRKAIKTKRPSLLSQKVIFLHNSIRALSSRYDHTKKIGSVGTPNIQPGFVAV</sequence>
<dbReference type="InterPro" id="IPR001888">
    <property type="entry name" value="Transposase_1"/>
</dbReference>
<dbReference type="AlphaFoldDB" id="A0A8X6Q1I6"/>
<evidence type="ECO:0000313" key="1">
    <source>
        <dbReference type="EMBL" id="GFU00566.1"/>
    </source>
</evidence>
<dbReference type="InterPro" id="IPR036397">
    <property type="entry name" value="RNaseH_sf"/>
</dbReference>
<dbReference type="Pfam" id="PF01359">
    <property type="entry name" value="Transposase_1"/>
    <property type="match status" value="1"/>
</dbReference>
<reference evidence="1" key="1">
    <citation type="submission" date="2020-08" db="EMBL/GenBank/DDBJ databases">
        <title>Multicomponent nature underlies the extraordinary mechanical properties of spider dragline silk.</title>
        <authorList>
            <person name="Kono N."/>
            <person name="Nakamura H."/>
            <person name="Mori M."/>
            <person name="Yoshida Y."/>
            <person name="Ohtoshi R."/>
            <person name="Malay A.D."/>
            <person name="Moran D.A.P."/>
            <person name="Tomita M."/>
            <person name="Numata K."/>
            <person name="Arakawa K."/>
        </authorList>
    </citation>
    <scope>NUCLEOTIDE SEQUENCE</scope>
</reference>
<evidence type="ECO:0000313" key="2">
    <source>
        <dbReference type="Proteomes" id="UP000887013"/>
    </source>
</evidence>
<dbReference type="Gene3D" id="3.30.420.10">
    <property type="entry name" value="Ribonuclease H-like superfamily/Ribonuclease H"/>
    <property type="match status" value="1"/>
</dbReference>
<organism evidence="1 2">
    <name type="scientific">Nephila pilipes</name>
    <name type="common">Giant wood spider</name>
    <name type="synonym">Nephila maculata</name>
    <dbReference type="NCBI Taxonomy" id="299642"/>
    <lineage>
        <taxon>Eukaryota</taxon>
        <taxon>Metazoa</taxon>
        <taxon>Ecdysozoa</taxon>
        <taxon>Arthropoda</taxon>
        <taxon>Chelicerata</taxon>
        <taxon>Arachnida</taxon>
        <taxon>Araneae</taxon>
        <taxon>Araneomorphae</taxon>
        <taxon>Entelegynae</taxon>
        <taxon>Araneoidea</taxon>
        <taxon>Nephilidae</taxon>
        <taxon>Nephila</taxon>
    </lineage>
</organism>
<name>A0A8X6Q1I6_NEPPI</name>
<comment type="caution">
    <text evidence="1">The sequence shown here is derived from an EMBL/GenBank/DDBJ whole genome shotgun (WGS) entry which is preliminary data.</text>
</comment>
<proteinExistence type="predicted"/>
<dbReference type="GO" id="GO:0003676">
    <property type="term" value="F:nucleic acid binding"/>
    <property type="evidence" value="ECO:0007669"/>
    <property type="project" value="InterPro"/>
</dbReference>
<dbReference type="Proteomes" id="UP000887013">
    <property type="component" value="Unassembled WGS sequence"/>
</dbReference>
<protein>
    <submittedName>
        <fullName evidence="1">Uncharacterized protein</fullName>
    </submittedName>
</protein>
<dbReference type="EMBL" id="BMAW01122821">
    <property type="protein sequence ID" value="GFU00566.1"/>
    <property type="molecule type" value="Genomic_DNA"/>
</dbReference>
<accession>A0A8X6Q1I6</accession>
<gene>
    <name evidence="1" type="ORF">NPIL_360831</name>
</gene>
<keyword evidence="2" id="KW-1185">Reference proteome</keyword>